<dbReference type="AlphaFoldDB" id="A0A5D4QQY6"/>
<keyword evidence="5 8" id="KW-0687">Ribonucleoprotein</keyword>
<dbReference type="Gene3D" id="3.30.230.10">
    <property type="match status" value="1"/>
</dbReference>
<dbReference type="InterPro" id="IPR005324">
    <property type="entry name" value="Ribosomal_uS5_C"/>
</dbReference>
<organism evidence="11 13">
    <name type="scientific">Bacillus infantis</name>
    <dbReference type="NCBI Taxonomy" id="324767"/>
    <lineage>
        <taxon>Bacteria</taxon>
        <taxon>Bacillati</taxon>
        <taxon>Bacillota</taxon>
        <taxon>Bacilli</taxon>
        <taxon>Bacillales</taxon>
        <taxon>Bacillaceae</taxon>
        <taxon>Bacillus</taxon>
    </lineage>
</organism>
<dbReference type="Proteomes" id="UP000323732">
    <property type="component" value="Unassembled WGS sequence"/>
</dbReference>
<dbReference type="Pfam" id="PF00333">
    <property type="entry name" value="Ribosomal_S5"/>
    <property type="match status" value="1"/>
</dbReference>
<dbReference type="GO" id="GO:0015935">
    <property type="term" value="C:small ribosomal subunit"/>
    <property type="evidence" value="ECO:0007669"/>
    <property type="project" value="InterPro"/>
</dbReference>
<dbReference type="Gene3D" id="3.30.160.20">
    <property type="match status" value="1"/>
</dbReference>
<dbReference type="PANTHER" id="PTHR48277">
    <property type="entry name" value="MITOCHONDRIAL RIBOSOMAL PROTEIN S5"/>
    <property type="match status" value="1"/>
</dbReference>
<dbReference type="InterPro" id="IPR000851">
    <property type="entry name" value="Ribosomal_uS5"/>
</dbReference>
<evidence type="ECO:0000313" key="11">
    <source>
        <dbReference type="EMBL" id="TYS41563.1"/>
    </source>
</evidence>
<evidence type="ECO:0000313" key="12">
    <source>
        <dbReference type="EMBL" id="TYS57692.1"/>
    </source>
</evidence>
<comment type="similarity">
    <text evidence="1 8 9">Belongs to the universal ribosomal protein uS5 family.</text>
</comment>
<feature type="domain" description="S5 DRBM" evidence="10">
    <location>
        <begin position="11"/>
        <end position="74"/>
    </location>
</feature>
<dbReference type="EMBL" id="VTER01000018">
    <property type="protein sequence ID" value="TYS41563.1"/>
    <property type="molecule type" value="Genomic_DNA"/>
</dbReference>
<dbReference type="PROSITE" id="PS00585">
    <property type="entry name" value="RIBOSOMAL_S5"/>
    <property type="match status" value="1"/>
</dbReference>
<dbReference type="SUPFAM" id="SSF54768">
    <property type="entry name" value="dsRNA-binding domain-like"/>
    <property type="match status" value="1"/>
</dbReference>
<evidence type="ECO:0000259" key="10">
    <source>
        <dbReference type="PROSITE" id="PS50881"/>
    </source>
</evidence>
<dbReference type="GO" id="GO:0019843">
    <property type="term" value="F:rRNA binding"/>
    <property type="evidence" value="ECO:0007669"/>
    <property type="project" value="UniProtKB-UniRule"/>
</dbReference>
<keyword evidence="3 8" id="KW-0694">RNA-binding</keyword>
<dbReference type="InterPro" id="IPR013810">
    <property type="entry name" value="Ribosomal_uS5_N"/>
</dbReference>
<evidence type="ECO:0000256" key="2">
    <source>
        <dbReference type="ARBA" id="ARBA00022730"/>
    </source>
</evidence>
<dbReference type="EMBL" id="VTES01000012">
    <property type="protein sequence ID" value="TYS57692.1"/>
    <property type="molecule type" value="Genomic_DNA"/>
</dbReference>
<evidence type="ECO:0000256" key="7">
    <source>
        <dbReference type="ARBA" id="ARBA00062000"/>
    </source>
</evidence>
<dbReference type="GO" id="GO:0005737">
    <property type="term" value="C:cytoplasm"/>
    <property type="evidence" value="ECO:0007669"/>
    <property type="project" value="UniProtKB-ARBA"/>
</dbReference>
<dbReference type="GeneID" id="97352371"/>
<comment type="domain">
    <text evidence="8">The N-terminal domain interacts with the head of the 30S subunit; the C-terminal domain interacts with the body and contacts protein S4. The interaction surface between S4 and S5 is involved in control of translational fidelity.</text>
</comment>
<protein>
    <recommendedName>
        <fullName evidence="6 8">Small ribosomal subunit protein uS5</fullName>
    </recommendedName>
</protein>
<evidence type="ECO:0000256" key="6">
    <source>
        <dbReference type="ARBA" id="ARBA00035255"/>
    </source>
</evidence>
<evidence type="ECO:0000256" key="1">
    <source>
        <dbReference type="ARBA" id="ARBA00008945"/>
    </source>
</evidence>
<dbReference type="InterPro" id="IPR005712">
    <property type="entry name" value="Ribosomal_uS5_bac-type"/>
</dbReference>
<dbReference type="Proteomes" id="UP000322139">
    <property type="component" value="Unassembled WGS sequence"/>
</dbReference>
<dbReference type="InterPro" id="IPR020568">
    <property type="entry name" value="Ribosomal_Su5_D2-typ_SF"/>
</dbReference>
<dbReference type="HAMAP" id="MF_01307_B">
    <property type="entry name" value="Ribosomal_uS5_B"/>
    <property type="match status" value="1"/>
</dbReference>
<dbReference type="GO" id="GO:0006412">
    <property type="term" value="P:translation"/>
    <property type="evidence" value="ECO:0007669"/>
    <property type="project" value="UniProtKB-UniRule"/>
</dbReference>
<dbReference type="FunFam" id="3.30.230.10:FF:000002">
    <property type="entry name" value="30S ribosomal protein S5"/>
    <property type="match status" value="1"/>
</dbReference>
<dbReference type="InterPro" id="IPR018192">
    <property type="entry name" value="Ribosomal_uS5_N_CS"/>
</dbReference>
<accession>A0A5D4QQY6</accession>
<gene>
    <name evidence="8" type="primary">rpsE</name>
    <name evidence="12" type="ORF">FZD47_24530</name>
    <name evidence="11" type="ORF">FZD51_23990</name>
</gene>
<evidence type="ECO:0000256" key="3">
    <source>
        <dbReference type="ARBA" id="ARBA00022884"/>
    </source>
</evidence>
<dbReference type="GO" id="GO:0042254">
    <property type="term" value="P:ribosome biogenesis"/>
    <property type="evidence" value="ECO:0007669"/>
    <property type="project" value="UniProtKB-ARBA"/>
</dbReference>
<dbReference type="Pfam" id="PF03719">
    <property type="entry name" value="Ribosomal_S5_C"/>
    <property type="match status" value="1"/>
</dbReference>
<comment type="function">
    <text evidence="8">With S4 and S12 plays an important role in translational accuracy.</text>
</comment>
<dbReference type="NCBIfam" id="TIGR01021">
    <property type="entry name" value="rpsE_bact"/>
    <property type="match status" value="1"/>
</dbReference>
<evidence type="ECO:0000313" key="14">
    <source>
        <dbReference type="Proteomes" id="UP000323732"/>
    </source>
</evidence>
<sequence>MLRIDPNKLELEERVVTINRVAKVVKGGRRFRFTALVVVGDKNGHVGFGTGKAQEVPDAIRKAIEDAKKNLIEVPMVGTTIPHQIIGHFGAGEILLKPASEGTGVIAGGPVRAVLELAGVADILSKSLGTNTPINMVRATLEGLNNLKRAEDVAKLRGKSVEELLG</sequence>
<comment type="caution">
    <text evidence="11">The sequence shown here is derived from an EMBL/GenBank/DDBJ whole genome shotgun (WGS) entry which is preliminary data.</text>
</comment>
<proteinExistence type="inferred from homology"/>
<dbReference type="InterPro" id="IPR014721">
    <property type="entry name" value="Ribsml_uS5_D2-typ_fold_subgr"/>
</dbReference>
<evidence type="ECO:0000256" key="5">
    <source>
        <dbReference type="ARBA" id="ARBA00023274"/>
    </source>
</evidence>
<reference evidence="13 14" key="1">
    <citation type="submission" date="2019-08" db="EMBL/GenBank/DDBJ databases">
        <title>Bacillus genomes from the desert of Cuatro Cienegas, Coahuila.</title>
        <authorList>
            <person name="Olmedo-Alvarez G."/>
        </authorList>
    </citation>
    <scope>NUCLEOTIDE SEQUENCE [LARGE SCALE GENOMIC DNA]</scope>
    <source>
        <strain evidence="12 14">CH37_1T</strain>
        <strain evidence="11 13">CH446_14T</strain>
    </source>
</reference>
<evidence type="ECO:0000313" key="13">
    <source>
        <dbReference type="Proteomes" id="UP000322139"/>
    </source>
</evidence>
<evidence type="ECO:0000256" key="4">
    <source>
        <dbReference type="ARBA" id="ARBA00022980"/>
    </source>
</evidence>
<dbReference type="RefSeq" id="WP_009791312.1">
    <property type="nucleotide sequence ID" value="NZ_CP160000.1"/>
</dbReference>
<evidence type="ECO:0000256" key="8">
    <source>
        <dbReference type="HAMAP-Rule" id="MF_01307"/>
    </source>
</evidence>
<keyword evidence="2 8" id="KW-0699">rRNA-binding</keyword>
<dbReference type="GO" id="GO:0003735">
    <property type="term" value="F:structural constituent of ribosome"/>
    <property type="evidence" value="ECO:0007669"/>
    <property type="project" value="UniProtKB-UniRule"/>
</dbReference>
<comment type="function">
    <text evidence="8">Located at the back of the 30S subunit body where it stabilizes the conformation of the head with respect to the body.</text>
</comment>
<dbReference type="SUPFAM" id="SSF54211">
    <property type="entry name" value="Ribosomal protein S5 domain 2-like"/>
    <property type="match status" value="1"/>
</dbReference>
<keyword evidence="4 8" id="KW-0689">Ribosomal protein</keyword>
<comment type="subunit">
    <text evidence="7 8">Part of the 30S ribosomal subunit. Contacts proteins S4 and S8.</text>
</comment>
<name>A0A5D4QQY6_9BACI</name>
<dbReference type="PANTHER" id="PTHR48277:SF1">
    <property type="entry name" value="MITOCHONDRIAL RIBOSOMAL PROTEIN S5"/>
    <property type="match status" value="1"/>
</dbReference>
<dbReference type="FunFam" id="3.30.160.20:FF:000001">
    <property type="entry name" value="30S ribosomal protein S5"/>
    <property type="match status" value="1"/>
</dbReference>
<dbReference type="PROSITE" id="PS50881">
    <property type="entry name" value="S5_DSRBD"/>
    <property type="match status" value="1"/>
</dbReference>
<evidence type="ECO:0000256" key="9">
    <source>
        <dbReference type="RuleBase" id="RU003823"/>
    </source>
</evidence>